<dbReference type="GO" id="GO:0032259">
    <property type="term" value="P:methylation"/>
    <property type="evidence" value="ECO:0007669"/>
    <property type="project" value="UniProtKB-KW"/>
</dbReference>
<feature type="binding site" evidence="1">
    <location>
        <position position="9"/>
    </location>
    <ligand>
        <name>Zn(2+)</name>
        <dbReference type="ChEBI" id="CHEBI:29105"/>
    </ligand>
</feature>
<evidence type="ECO:0000256" key="2">
    <source>
        <dbReference type="PIRSR" id="PIRSR018249-2"/>
    </source>
</evidence>
<dbReference type="Proteomes" id="UP000231019">
    <property type="component" value="Unassembled WGS sequence"/>
</dbReference>
<dbReference type="PANTHER" id="PTHR43460">
    <property type="entry name" value="METHYLTRANSFERASE"/>
    <property type="match status" value="1"/>
</dbReference>
<dbReference type="Gene3D" id="3.40.50.150">
    <property type="entry name" value="Vaccinia Virus protein VP39"/>
    <property type="match status" value="1"/>
</dbReference>
<dbReference type="InterPro" id="IPR041698">
    <property type="entry name" value="Methyltransf_25"/>
</dbReference>
<dbReference type="SUPFAM" id="SSF53335">
    <property type="entry name" value="S-adenosyl-L-methionine-dependent methyltransferases"/>
    <property type="match status" value="1"/>
</dbReference>
<evidence type="ECO:0000259" key="3">
    <source>
        <dbReference type="Pfam" id="PF13649"/>
    </source>
</evidence>
<keyword evidence="5" id="KW-0489">Methyltransferase</keyword>
<organism evidence="5 6">
    <name type="scientific">bacterium (Candidatus Blackallbacteria) CG17_big_fil_post_rev_8_21_14_2_50_48_46</name>
    <dbReference type="NCBI Taxonomy" id="2014261"/>
    <lineage>
        <taxon>Bacteria</taxon>
        <taxon>Candidatus Blackallbacteria</taxon>
    </lineage>
</organism>
<feature type="domain" description="23S rRNA (guanine(745)-N(1))-methyltransferase N-terminal" evidence="4">
    <location>
        <begin position="7"/>
        <end position="50"/>
    </location>
</feature>
<sequence length="273" mass="30631">MQFPFQFKCPVCHTPLNPEGRSFFCPQRHTFDLAKQGYLNLLLAQNKRSRQPGDSDEMIQNRQKFLNAGYYRSLAEAVVDLLQALSAQKILDMGCGEGYYLQALRSGLGPQTDLAGVDISKFAVLQAAKRKLNAQLAVASSYALPFFENGFDTLLSIFAPLSASEALRLLPAGGRVLMVGPGPIHLQGLMAEIYQEVFLHQGNFEVLEGAAEFKLEQQLEVRSQITVAGEDILPLLTMTPYYFHTPLEHKHKLMQLPQLETPIDFELRVYQRL</sequence>
<proteinExistence type="predicted"/>
<feature type="domain" description="Methyltransferase" evidence="3">
    <location>
        <begin position="90"/>
        <end position="163"/>
    </location>
</feature>
<evidence type="ECO:0000256" key="1">
    <source>
        <dbReference type="PIRSR" id="PIRSR018249-1"/>
    </source>
</evidence>
<feature type="binding site" evidence="2">
    <location>
        <position position="71"/>
    </location>
    <ligand>
        <name>S-adenosyl-L-methionine</name>
        <dbReference type="ChEBI" id="CHEBI:59789"/>
    </ligand>
</feature>
<keyword evidence="1" id="KW-0479">Metal-binding</keyword>
<feature type="binding site" evidence="2">
    <location>
        <position position="185"/>
    </location>
    <ligand>
        <name>S-adenosyl-L-methionine</name>
        <dbReference type="ChEBI" id="CHEBI:59789"/>
    </ligand>
</feature>
<dbReference type="InterPro" id="IPR029063">
    <property type="entry name" value="SAM-dependent_MTases_sf"/>
</dbReference>
<keyword evidence="5" id="KW-0808">Transferase</keyword>
<reference evidence="5 6" key="1">
    <citation type="submission" date="2017-09" db="EMBL/GenBank/DDBJ databases">
        <title>Depth-based differentiation of microbial function through sediment-hosted aquifers and enrichment of novel symbionts in the deep terrestrial subsurface.</title>
        <authorList>
            <person name="Probst A.J."/>
            <person name="Ladd B."/>
            <person name="Jarett J.K."/>
            <person name="Geller-Mcgrath D.E."/>
            <person name="Sieber C.M."/>
            <person name="Emerson J.B."/>
            <person name="Anantharaman K."/>
            <person name="Thomas B.C."/>
            <person name="Malmstrom R."/>
            <person name="Stieglmeier M."/>
            <person name="Klingl A."/>
            <person name="Woyke T."/>
            <person name="Ryan C.M."/>
            <person name="Banfield J.F."/>
        </authorList>
    </citation>
    <scope>NUCLEOTIDE SEQUENCE [LARGE SCALE GENOMIC DNA]</scope>
    <source>
        <strain evidence="5">CG17_big_fil_post_rev_8_21_14_2_50_48_46</strain>
    </source>
</reference>
<protein>
    <submittedName>
        <fullName evidence="5">23S rRNA (Guanine(745)-N(1))-methyltransferase</fullName>
    </submittedName>
</protein>
<comment type="caution">
    <text evidence="5">The sequence shown here is derived from an EMBL/GenBank/DDBJ whole genome shotgun (WGS) entry which is preliminary data.</text>
</comment>
<gene>
    <name evidence="5" type="primary">rrmA</name>
    <name evidence="5" type="ORF">COW36_22460</name>
</gene>
<feature type="binding site" evidence="2">
    <location>
        <begin position="97"/>
        <end position="98"/>
    </location>
    <ligand>
        <name>S-adenosyl-L-methionine</name>
        <dbReference type="ChEBI" id="CHEBI:59789"/>
    </ligand>
</feature>
<feature type="binding site" evidence="1">
    <location>
        <position position="25"/>
    </location>
    <ligand>
        <name>Zn(2+)</name>
        <dbReference type="ChEBI" id="CHEBI:29105"/>
    </ligand>
</feature>
<dbReference type="GO" id="GO:0046872">
    <property type="term" value="F:metal ion binding"/>
    <property type="evidence" value="ECO:0007669"/>
    <property type="project" value="UniProtKB-KW"/>
</dbReference>
<dbReference type="PANTHER" id="PTHR43460:SF1">
    <property type="entry name" value="METHYLTRANSFERASE TYPE 11 DOMAIN-CONTAINING PROTEIN"/>
    <property type="match status" value="1"/>
</dbReference>
<evidence type="ECO:0000313" key="6">
    <source>
        <dbReference type="Proteomes" id="UP000231019"/>
    </source>
</evidence>
<name>A0A2M7FYJ4_9BACT</name>
<accession>A0A2M7FYJ4</accession>
<dbReference type="InterPro" id="IPR016718">
    <property type="entry name" value="rRNA_m1G-MeTrfase_A_prd"/>
</dbReference>
<keyword evidence="2" id="KW-0949">S-adenosyl-L-methionine</keyword>
<feature type="binding site" evidence="1">
    <location>
        <position position="29"/>
    </location>
    <ligand>
        <name>Zn(2+)</name>
        <dbReference type="ChEBI" id="CHEBI:29105"/>
    </ligand>
</feature>
<dbReference type="PIRSF" id="PIRSF018249">
    <property type="entry name" value="MyrA_prd"/>
    <property type="match status" value="1"/>
</dbReference>
<keyword evidence="1" id="KW-0862">Zinc</keyword>
<dbReference type="InterPro" id="IPR048647">
    <property type="entry name" value="RlmA_N"/>
</dbReference>
<evidence type="ECO:0000259" key="4">
    <source>
        <dbReference type="Pfam" id="PF21302"/>
    </source>
</evidence>
<feature type="binding site" evidence="1">
    <location>
        <position position="12"/>
    </location>
    <ligand>
        <name>Zn(2+)</name>
        <dbReference type="ChEBI" id="CHEBI:29105"/>
    </ligand>
</feature>
<dbReference type="EMBL" id="PFFQ01000062">
    <property type="protein sequence ID" value="PIW14235.1"/>
    <property type="molecule type" value="Genomic_DNA"/>
</dbReference>
<dbReference type="GO" id="GO:0008168">
    <property type="term" value="F:methyltransferase activity"/>
    <property type="evidence" value="ECO:0007669"/>
    <property type="project" value="UniProtKB-KW"/>
</dbReference>
<evidence type="ECO:0000313" key="5">
    <source>
        <dbReference type="EMBL" id="PIW14235.1"/>
    </source>
</evidence>
<dbReference type="Pfam" id="PF13649">
    <property type="entry name" value="Methyltransf_25"/>
    <property type="match status" value="1"/>
</dbReference>
<dbReference type="AlphaFoldDB" id="A0A2M7FYJ4"/>
<dbReference type="InterPro" id="IPR052939">
    <property type="entry name" value="23S_rRNA_MeTrnsfrase_RlmA"/>
</dbReference>
<dbReference type="CDD" id="cd02440">
    <property type="entry name" value="AdoMet_MTases"/>
    <property type="match status" value="1"/>
</dbReference>
<dbReference type="Pfam" id="PF21302">
    <property type="entry name" value="Zn_ribbon_RlmA"/>
    <property type="match status" value="1"/>
</dbReference>